<dbReference type="Proteomes" id="UP001148482">
    <property type="component" value="Unassembled WGS sequence"/>
</dbReference>
<keyword evidence="1" id="KW-0472">Membrane</keyword>
<sequence length="418" mass="46070">MEKDIDKIYRRRFEGAKMPPPQDSWGNILSQLPPKKAKKRLLPIWVQLGGVAAAVALLFTLYSKSSFFTEKEKGVQVVFESGELNFESEDASVKFQEVMKESQILLQALILQHELQQKQQIAAEVKPEVKAESHKNTSGNHAIVSIGLQVTDEAGVAEVLENKEVLEEKTSEEIPGSGASKELAAALSLSKEEEPEIPSQNDNFQQKFKLSTRVAPVYFNNFGNGNVVNKGFSEKEASGEVTFSYGVSVAYAVSENINIRGGINKVSLEYNTRQVSFNEVAKISSYGTKMMNAATLASPSYGTLHQKMGFLEVPLELEYLVLDDQFSLGIIGGASVLFLEENDLLLALPGEEADLGGANRMNKLSYTTNLGLGLGYNLSKQLQLSVEPVVKFQMNTFKDSGGQKPYFLGLYSGFNYRF</sequence>
<keyword evidence="1" id="KW-0812">Transmembrane</keyword>
<accession>A0A9X3I1N7</accession>
<evidence type="ECO:0000256" key="1">
    <source>
        <dbReference type="SAM" id="Phobius"/>
    </source>
</evidence>
<gene>
    <name evidence="2" type="ORF">OQ279_11590</name>
</gene>
<evidence type="ECO:0008006" key="4">
    <source>
        <dbReference type="Google" id="ProtNLM"/>
    </source>
</evidence>
<evidence type="ECO:0000313" key="3">
    <source>
        <dbReference type="Proteomes" id="UP001148482"/>
    </source>
</evidence>
<keyword evidence="1" id="KW-1133">Transmembrane helix</keyword>
<protein>
    <recommendedName>
        <fullName evidence="4">Outer membrane protein beta-barrel domain-containing protein</fullName>
    </recommendedName>
</protein>
<dbReference type="AlphaFoldDB" id="A0A9X3I1N7"/>
<comment type="caution">
    <text evidence="2">The sequence shown here is derived from an EMBL/GenBank/DDBJ whole genome shotgun (WGS) entry which is preliminary data.</text>
</comment>
<evidence type="ECO:0000313" key="2">
    <source>
        <dbReference type="EMBL" id="MCX2838789.1"/>
    </source>
</evidence>
<name>A0A9X3I1N7_9FLAO</name>
<keyword evidence="3" id="KW-1185">Reference proteome</keyword>
<dbReference type="RefSeq" id="WP_266070087.1">
    <property type="nucleotide sequence ID" value="NZ_JAPJDA010000017.1"/>
</dbReference>
<reference evidence="2" key="1">
    <citation type="submission" date="2022-11" db="EMBL/GenBank/DDBJ databases">
        <title>Salinimicrobium profundisediminis sp. nov., isolated from deep-sea sediment of the Mariana Trench.</title>
        <authorList>
            <person name="Fu H."/>
        </authorList>
    </citation>
    <scope>NUCLEOTIDE SEQUENCE</scope>
    <source>
        <strain evidence="2">MT39</strain>
    </source>
</reference>
<feature type="transmembrane region" description="Helical" evidence="1">
    <location>
        <begin position="41"/>
        <end position="62"/>
    </location>
</feature>
<dbReference type="EMBL" id="JAPJDA010000017">
    <property type="protein sequence ID" value="MCX2838789.1"/>
    <property type="molecule type" value="Genomic_DNA"/>
</dbReference>
<organism evidence="2 3">
    <name type="scientific">Salinimicrobium profundisediminis</name>
    <dbReference type="NCBI Taxonomy" id="2994553"/>
    <lineage>
        <taxon>Bacteria</taxon>
        <taxon>Pseudomonadati</taxon>
        <taxon>Bacteroidota</taxon>
        <taxon>Flavobacteriia</taxon>
        <taxon>Flavobacteriales</taxon>
        <taxon>Flavobacteriaceae</taxon>
        <taxon>Salinimicrobium</taxon>
    </lineage>
</organism>
<proteinExistence type="predicted"/>